<dbReference type="AlphaFoldDB" id="A0A8J8KHD2"/>
<dbReference type="OrthoDB" id="206397at2157"/>
<dbReference type="EMBL" id="JABURA010000001">
    <property type="protein sequence ID" value="NUB91034.1"/>
    <property type="molecule type" value="Genomic_DNA"/>
</dbReference>
<evidence type="ECO:0000313" key="2">
    <source>
        <dbReference type="Proteomes" id="UP000728647"/>
    </source>
</evidence>
<organism evidence="1 2">
    <name type="scientific">Haloterrigena gelatinilytica</name>
    <dbReference type="NCBI Taxonomy" id="2741724"/>
    <lineage>
        <taxon>Archaea</taxon>
        <taxon>Methanobacteriati</taxon>
        <taxon>Methanobacteriota</taxon>
        <taxon>Stenosarchaea group</taxon>
        <taxon>Halobacteria</taxon>
        <taxon>Halobacteriales</taxon>
        <taxon>Natrialbaceae</taxon>
        <taxon>Haloterrigena</taxon>
    </lineage>
</organism>
<gene>
    <name evidence="1" type="ORF">HT576_08370</name>
</gene>
<dbReference type="Proteomes" id="UP000728647">
    <property type="component" value="Unassembled WGS sequence"/>
</dbReference>
<protein>
    <submittedName>
        <fullName evidence="1">Uncharacterized protein</fullName>
    </submittedName>
</protein>
<name>A0A8J8KHD2_9EURY</name>
<proteinExistence type="predicted"/>
<sequence>MNQNYPPSELIRQIISEYIEPNGHLLAMERIHTEWKNEQVNFTRWSEVYDKYSSISVDDQDVKEFAKISKQVIEQSVEVRETYFQVVEPNILDIETIKNELSEKDRNEKKRLEENEGFQFKVDNNTISGNYIYTDVNIDISASGEINHLTREGSIPFRIFPEDDLLIVESTSVVDIQKIKRAFKEQTKLEIRVFSPLTSYPDKAPNRVNNFIESFQRSDSSDLSLLDVSELRIENPTDLEVDEVEFSGKDLLHSERVEHYLQEGWFPVGGTIEIQYQEWIAEVHFNCSDMMSYMKIENMSSYEGAESLAKEVRKRFLTHLRIHFDESSNIY</sequence>
<reference evidence="1" key="1">
    <citation type="submission" date="2020-06" db="EMBL/GenBank/DDBJ databases">
        <title>Haloterrigena sp. nov., an extremely halophilic archaeon isolated from a saline sediment.</title>
        <authorList>
            <person name="Liu B.-B."/>
        </authorList>
    </citation>
    <scope>NUCLEOTIDE SEQUENCE</scope>
    <source>
        <strain evidence="1">SYSU A121-1</strain>
    </source>
</reference>
<accession>A0A8J8KHD2</accession>
<dbReference type="RefSeq" id="WP_174701728.1">
    <property type="nucleotide sequence ID" value="NZ_JABURA010000001.1"/>
</dbReference>
<comment type="caution">
    <text evidence="1">The sequence shown here is derived from an EMBL/GenBank/DDBJ whole genome shotgun (WGS) entry which is preliminary data.</text>
</comment>
<evidence type="ECO:0000313" key="1">
    <source>
        <dbReference type="EMBL" id="NUB91034.1"/>
    </source>
</evidence>